<evidence type="ECO:0000313" key="1">
    <source>
        <dbReference type="EnsemblMetazoa" id="PPA40749.1"/>
    </source>
</evidence>
<organism evidence="1 2">
    <name type="scientific">Pristionchus pacificus</name>
    <name type="common">Parasitic nematode worm</name>
    <dbReference type="NCBI Taxonomy" id="54126"/>
    <lineage>
        <taxon>Eukaryota</taxon>
        <taxon>Metazoa</taxon>
        <taxon>Ecdysozoa</taxon>
        <taxon>Nematoda</taxon>
        <taxon>Chromadorea</taxon>
        <taxon>Rhabditida</taxon>
        <taxon>Rhabditina</taxon>
        <taxon>Diplogasteromorpha</taxon>
        <taxon>Diplogasteroidea</taxon>
        <taxon>Neodiplogasteridae</taxon>
        <taxon>Pristionchus</taxon>
    </lineage>
</organism>
<evidence type="ECO:0000313" key="2">
    <source>
        <dbReference type="Proteomes" id="UP000005239"/>
    </source>
</evidence>
<dbReference type="InterPro" id="IPR036865">
    <property type="entry name" value="CRAL-TRIO_dom_sf"/>
</dbReference>
<name>A0A2A6C457_PRIPA</name>
<dbReference type="PANTHER" id="PTHR47159">
    <property type="entry name" value="PROTEIN CBG07705-RELATED"/>
    <property type="match status" value="1"/>
</dbReference>
<accession>A0A2A6C457</accession>
<dbReference type="EnsemblMetazoa" id="PPA40749.1">
    <property type="protein sequence ID" value="PPA40749.1"/>
    <property type="gene ID" value="WBGene00279118"/>
</dbReference>
<gene>
    <name evidence="1" type="primary">WBGene00279118</name>
</gene>
<dbReference type="AlphaFoldDB" id="A0A2A6C457"/>
<proteinExistence type="predicted"/>
<reference evidence="1" key="2">
    <citation type="submission" date="2022-06" db="UniProtKB">
        <authorList>
            <consortium name="EnsemblMetazoa"/>
        </authorList>
    </citation>
    <scope>IDENTIFICATION</scope>
    <source>
        <strain evidence="1">PS312</strain>
    </source>
</reference>
<keyword evidence="2" id="KW-1185">Reference proteome</keyword>
<dbReference type="OrthoDB" id="1434354at2759"/>
<dbReference type="Gene3D" id="3.40.525.10">
    <property type="entry name" value="CRAL-TRIO lipid binding domain"/>
    <property type="match status" value="1"/>
</dbReference>
<protein>
    <submittedName>
        <fullName evidence="1">Uncharacterized protein</fullName>
    </submittedName>
</protein>
<dbReference type="PANTHER" id="PTHR47159:SF5">
    <property type="entry name" value="CRAL-TRIO DOMAIN-CONTAINING PROTEIN"/>
    <property type="match status" value="1"/>
</dbReference>
<sequence length="183" mass="21076">MSSEEVAELRSLVASHLTLYYDTHFNLLRWIQAMIYYKISARFAEIEYKLYNLGISCACAWEVDLIHKTDRDTHPLHKYWPITVAGVTESNSLVLVEQSGFIDYEGIHDHFCLTDIVKAKLHDAESVLARIMEIEKETGKQAYAILVIDSEGVPYSKKLVDLMLGPMNCRSEFMLQHYVELVE</sequence>
<dbReference type="SUPFAM" id="SSF52087">
    <property type="entry name" value="CRAL/TRIO domain"/>
    <property type="match status" value="1"/>
</dbReference>
<dbReference type="InterPro" id="IPR053302">
    <property type="entry name" value="CRAL-TRIO_domain"/>
</dbReference>
<dbReference type="Proteomes" id="UP000005239">
    <property type="component" value="Unassembled WGS sequence"/>
</dbReference>
<accession>A0A8R1UX08</accession>
<reference evidence="2" key="1">
    <citation type="journal article" date="2008" name="Nat. Genet.">
        <title>The Pristionchus pacificus genome provides a unique perspective on nematode lifestyle and parasitism.</title>
        <authorList>
            <person name="Dieterich C."/>
            <person name="Clifton S.W."/>
            <person name="Schuster L.N."/>
            <person name="Chinwalla A."/>
            <person name="Delehaunty K."/>
            <person name="Dinkelacker I."/>
            <person name="Fulton L."/>
            <person name="Fulton R."/>
            <person name="Godfrey J."/>
            <person name="Minx P."/>
            <person name="Mitreva M."/>
            <person name="Roeseler W."/>
            <person name="Tian H."/>
            <person name="Witte H."/>
            <person name="Yang S.P."/>
            <person name="Wilson R.K."/>
            <person name="Sommer R.J."/>
        </authorList>
    </citation>
    <scope>NUCLEOTIDE SEQUENCE [LARGE SCALE GENOMIC DNA]</scope>
    <source>
        <strain evidence="2">PS312</strain>
    </source>
</reference>